<dbReference type="InterPro" id="IPR029401">
    <property type="entry name" value="Nudix_N"/>
</dbReference>
<dbReference type="EMBL" id="VFIY01000005">
    <property type="protein sequence ID" value="TPD61582.1"/>
    <property type="molecule type" value="Genomic_DNA"/>
</dbReference>
<keyword evidence="3" id="KW-1185">Reference proteome</keyword>
<feature type="domain" description="Nudix hydrolase" evidence="1">
    <location>
        <begin position="39"/>
        <end position="167"/>
    </location>
</feature>
<dbReference type="Gene3D" id="3.90.79.10">
    <property type="entry name" value="Nucleoside Triphosphate Pyrophosphohydrolase"/>
    <property type="match status" value="1"/>
</dbReference>
<name>A0A501PN94_9PROT</name>
<dbReference type="InterPro" id="IPR000086">
    <property type="entry name" value="NUDIX_hydrolase_dom"/>
</dbReference>
<dbReference type="SUPFAM" id="SSF55811">
    <property type="entry name" value="Nudix"/>
    <property type="match status" value="1"/>
</dbReference>
<reference evidence="3" key="1">
    <citation type="submission" date="2019-06" db="EMBL/GenBank/DDBJ databases">
        <title>The complete genome of Emcibacter congregatus ZYLT.</title>
        <authorList>
            <person name="Zhao Z."/>
        </authorList>
    </citation>
    <scope>NUCLEOTIDE SEQUENCE [LARGE SCALE GENOMIC DNA]</scope>
    <source>
        <strain evidence="3">MCCC 1A06723</strain>
    </source>
</reference>
<gene>
    <name evidence="2" type="ORF">FIV46_05065</name>
</gene>
<keyword evidence="2" id="KW-0378">Hydrolase</keyword>
<evidence type="ECO:0000259" key="1">
    <source>
        <dbReference type="PROSITE" id="PS51462"/>
    </source>
</evidence>
<dbReference type="OrthoDB" id="9761969at2"/>
<comment type="caution">
    <text evidence="2">The sequence shown here is derived from an EMBL/GenBank/DDBJ whole genome shotgun (WGS) entry which is preliminary data.</text>
</comment>
<dbReference type="InterPro" id="IPR015797">
    <property type="entry name" value="NUDIX_hydrolase-like_dom_sf"/>
</dbReference>
<dbReference type="PROSITE" id="PS51462">
    <property type="entry name" value="NUDIX"/>
    <property type="match status" value="1"/>
</dbReference>
<organism evidence="2 3">
    <name type="scientific">Emcibacter nanhaiensis</name>
    <dbReference type="NCBI Taxonomy" id="1505037"/>
    <lineage>
        <taxon>Bacteria</taxon>
        <taxon>Pseudomonadati</taxon>
        <taxon>Pseudomonadota</taxon>
        <taxon>Alphaproteobacteria</taxon>
        <taxon>Emcibacterales</taxon>
        <taxon>Emcibacteraceae</taxon>
        <taxon>Emcibacter</taxon>
    </lineage>
</organism>
<dbReference type="Pfam" id="PF14803">
    <property type="entry name" value="Zn_ribbon_Nudix"/>
    <property type="match status" value="1"/>
</dbReference>
<dbReference type="PANTHER" id="PTHR43222">
    <property type="entry name" value="NUDIX HYDROLASE 23"/>
    <property type="match status" value="1"/>
</dbReference>
<dbReference type="Proteomes" id="UP000319148">
    <property type="component" value="Unassembled WGS sequence"/>
</dbReference>
<accession>A0A501PN94</accession>
<protein>
    <submittedName>
        <fullName evidence="2">NUDIX hydrolase</fullName>
    </submittedName>
</protein>
<sequence>MPFENQPSQNHSFTLKVPDGDNRERHVCDNCEFVYYINPKIVVGSVVTWRETPDAEEQFLLCKRAIEPRKGYWTIPAGFMEQNETTEEGAAREAREEACAEIEIRALLAVYNIPRISQVQMMHVARLREKKFAAGEESLEVKLFKWDDIPWDEIAFPSVHWALNQYREIHDRQVFAPFGNPPGTEKLVR</sequence>
<dbReference type="PANTHER" id="PTHR43222:SF2">
    <property type="entry name" value="NUDIX HYDROLASE 23, CHLOROPLASTIC"/>
    <property type="match status" value="1"/>
</dbReference>
<dbReference type="RefSeq" id="WP_139939049.1">
    <property type="nucleotide sequence ID" value="NZ_JBHSYP010000003.1"/>
</dbReference>
<dbReference type="Gene3D" id="2.20.70.10">
    <property type="match status" value="1"/>
</dbReference>
<evidence type="ECO:0000313" key="2">
    <source>
        <dbReference type="EMBL" id="TPD61582.1"/>
    </source>
</evidence>
<dbReference type="GO" id="GO:0016787">
    <property type="term" value="F:hydrolase activity"/>
    <property type="evidence" value="ECO:0007669"/>
    <property type="project" value="UniProtKB-KW"/>
</dbReference>
<proteinExistence type="predicted"/>
<dbReference type="Pfam" id="PF00293">
    <property type="entry name" value="NUDIX"/>
    <property type="match status" value="1"/>
</dbReference>
<dbReference type="AlphaFoldDB" id="A0A501PN94"/>
<evidence type="ECO:0000313" key="3">
    <source>
        <dbReference type="Proteomes" id="UP000319148"/>
    </source>
</evidence>
<dbReference type="CDD" id="cd04511">
    <property type="entry name" value="NUDIX_Hydrolase"/>
    <property type="match status" value="1"/>
</dbReference>